<organism evidence="2 3">
    <name type="scientific">Pseudothauera lacus</name>
    <dbReference type="NCBI Taxonomy" id="2136175"/>
    <lineage>
        <taxon>Bacteria</taxon>
        <taxon>Pseudomonadati</taxon>
        <taxon>Pseudomonadota</taxon>
        <taxon>Betaproteobacteria</taxon>
        <taxon>Rhodocyclales</taxon>
        <taxon>Zoogloeaceae</taxon>
        <taxon>Pseudothauera</taxon>
    </lineage>
</organism>
<accession>A0A2T4ICV1</accession>
<dbReference type="RefSeq" id="WP_107494373.1">
    <property type="nucleotide sequence ID" value="NZ_PZKC01000012.1"/>
</dbReference>
<comment type="caution">
    <text evidence="2">The sequence shown here is derived from an EMBL/GenBank/DDBJ whole genome shotgun (WGS) entry which is preliminary data.</text>
</comment>
<evidence type="ECO:0000313" key="3">
    <source>
        <dbReference type="Proteomes" id="UP000241193"/>
    </source>
</evidence>
<dbReference type="Proteomes" id="UP000241193">
    <property type="component" value="Unassembled WGS sequence"/>
</dbReference>
<evidence type="ECO:0000256" key="1">
    <source>
        <dbReference type="SAM" id="MobiDB-lite"/>
    </source>
</evidence>
<reference evidence="2 3" key="1">
    <citation type="submission" date="2018-03" db="EMBL/GenBank/DDBJ databases">
        <authorList>
            <person name="Keele B.F."/>
        </authorList>
    </citation>
    <scope>NUCLEOTIDE SEQUENCE [LARGE SCALE GENOMIC DNA]</scope>
    <source>
        <strain evidence="2 3">D20</strain>
    </source>
</reference>
<feature type="region of interest" description="Disordered" evidence="1">
    <location>
        <begin position="57"/>
        <end position="78"/>
    </location>
</feature>
<evidence type="ECO:0000313" key="2">
    <source>
        <dbReference type="EMBL" id="PTD95591.1"/>
    </source>
</evidence>
<dbReference type="AlphaFoldDB" id="A0A2T4ICV1"/>
<gene>
    <name evidence="2" type="ORF">C8261_14165</name>
</gene>
<dbReference type="OrthoDB" id="9182891at2"/>
<keyword evidence="3" id="KW-1185">Reference proteome</keyword>
<reference evidence="2 3" key="2">
    <citation type="submission" date="2018-04" db="EMBL/GenBank/DDBJ databases">
        <title>Thauera lacus sp. nov., isolated from an saline lake in Inner Mongolia, China.</title>
        <authorList>
            <person name="Liang Q.-Y."/>
        </authorList>
    </citation>
    <scope>NUCLEOTIDE SEQUENCE [LARGE SCALE GENOMIC DNA]</scope>
    <source>
        <strain evidence="2 3">D20</strain>
    </source>
</reference>
<feature type="compositionally biased region" description="Polar residues" evidence="1">
    <location>
        <begin position="67"/>
        <end position="78"/>
    </location>
</feature>
<name>A0A2T4ICV1_9RHOO</name>
<dbReference type="EMBL" id="PZKC01000012">
    <property type="protein sequence ID" value="PTD95591.1"/>
    <property type="molecule type" value="Genomic_DNA"/>
</dbReference>
<sequence>MNEILRKAAPPGELAQVANHLFFIVALLFVAHQNALHAEAPAQHTAFIAQAINLQPRMPPPGFDPEQVSSETDFASAD</sequence>
<protein>
    <submittedName>
        <fullName evidence="2">Uncharacterized protein</fullName>
    </submittedName>
</protein>
<proteinExistence type="predicted"/>